<dbReference type="Proteomes" id="UP000583929">
    <property type="component" value="Unassembled WGS sequence"/>
</dbReference>
<evidence type="ECO:0000256" key="5">
    <source>
        <dbReference type="SAM" id="MobiDB-lite"/>
    </source>
</evidence>
<organism evidence="6 7">
    <name type="scientific">Cannabis sativa</name>
    <name type="common">Hemp</name>
    <name type="synonym">Marijuana</name>
    <dbReference type="NCBI Taxonomy" id="3483"/>
    <lineage>
        <taxon>Eukaryota</taxon>
        <taxon>Viridiplantae</taxon>
        <taxon>Streptophyta</taxon>
        <taxon>Embryophyta</taxon>
        <taxon>Tracheophyta</taxon>
        <taxon>Spermatophyta</taxon>
        <taxon>Magnoliopsida</taxon>
        <taxon>eudicotyledons</taxon>
        <taxon>Gunneridae</taxon>
        <taxon>Pentapetalae</taxon>
        <taxon>rosids</taxon>
        <taxon>fabids</taxon>
        <taxon>Rosales</taxon>
        <taxon>Cannabaceae</taxon>
        <taxon>Cannabis</taxon>
    </lineage>
</organism>
<evidence type="ECO:0000256" key="1">
    <source>
        <dbReference type="ARBA" id="ARBA00010142"/>
    </source>
</evidence>
<evidence type="ECO:0000256" key="2">
    <source>
        <dbReference type="ARBA" id="ARBA00022741"/>
    </source>
</evidence>
<dbReference type="Pfam" id="PF00071">
    <property type="entry name" value="Ras"/>
    <property type="match status" value="1"/>
</dbReference>
<dbReference type="InterPro" id="IPR027417">
    <property type="entry name" value="P-loop_NTPase"/>
</dbReference>
<evidence type="ECO:0000256" key="3">
    <source>
        <dbReference type="ARBA" id="ARBA00023134"/>
    </source>
</evidence>
<dbReference type="InterPro" id="IPR003578">
    <property type="entry name" value="Small_GTPase_Rho"/>
</dbReference>
<evidence type="ECO:0000313" key="7">
    <source>
        <dbReference type="Proteomes" id="UP000583929"/>
    </source>
</evidence>
<dbReference type="GO" id="GO:0005525">
    <property type="term" value="F:GTP binding"/>
    <property type="evidence" value="ECO:0007669"/>
    <property type="project" value="UniProtKB-KW"/>
</dbReference>
<comment type="caution">
    <text evidence="6">The sequence shown here is derived from an EMBL/GenBank/DDBJ whole genome shotgun (WGS) entry which is preliminary data.</text>
</comment>
<keyword evidence="4" id="KW-0449">Lipoprotein</keyword>
<evidence type="ECO:0000256" key="4">
    <source>
        <dbReference type="ARBA" id="ARBA00023288"/>
    </source>
</evidence>
<feature type="compositionally biased region" description="Basic and acidic residues" evidence="5">
    <location>
        <begin position="78"/>
        <end position="87"/>
    </location>
</feature>
<accession>A0A7J6EFM2</accession>
<protein>
    <submittedName>
        <fullName evidence="6">Uncharacterized protein</fullName>
    </submittedName>
</protein>
<dbReference type="SUPFAM" id="SSF52540">
    <property type="entry name" value="P-loop containing nucleoside triphosphate hydrolases"/>
    <property type="match status" value="1"/>
</dbReference>
<keyword evidence="3" id="KW-0342">GTP-binding</keyword>
<reference evidence="6 7" key="1">
    <citation type="journal article" date="2020" name="bioRxiv">
        <title>Sequence and annotation of 42 cannabis genomes reveals extensive copy number variation in cannabinoid synthesis and pathogen resistance genes.</title>
        <authorList>
            <person name="Mckernan K.J."/>
            <person name="Helbert Y."/>
            <person name="Kane L.T."/>
            <person name="Ebling H."/>
            <person name="Zhang L."/>
            <person name="Liu B."/>
            <person name="Eaton Z."/>
            <person name="Mclaughlin S."/>
            <person name="Kingan S."/>
            <person name="Baybayan P."/>
            <person name="Concepcion G."/>
            <person name="Jordan M."/>
            <person name="Riva A."/>
            <person name="Barbazuk W."/>
            <person name="Harkins T."/>
        </authorList>
    </citation>
    <scope>NUCLEOTIDE SEQUENCE [LARGE SCALE GENOMIC DNA]</scope>
    <source>
        <strain evidence="7">cv. Jamaican Lion 4</strain>
        <tissue evidence="6">Leaf</tissue>
    </source>
</reference>
<dbReference type="EMBL" id="JAATIQ010000429">
    <property type="protein sequence ID" value="KAF4356480.1"/>
    <property type="molecule type" value="Genomic_DNA"/>
</dbReference>
<feature type="region of interest" description="Disordered" evidence="5">
    <location>
        <begin position="62"/>
        <end position="96"/>
    </location>
</feature>
<proteinExistence type="inferred from homology"/>
<dbReference type="PANTHER" id="PTHR24072">
    <property type="entry name" value="RHO FAMILY GTPASE"/>
    <property type="match status" value="1"/>
</dbReference>
<dbReference type="GO" id="GO:0007264">
    <property type="term" value="P:small GTPase-mediated signal transduction"/>
    <property type="evidence" value="ECO:0007669"/>
    <property type="project" value="InterPro"/>
</dbReference>
<dbReference type="InterPro" id="IPR001806">
    <property type="entry name" value="Small_GTPase"/>
</dbReference>
<keyword evidence="2" id="KW-0547">Nucleotide-binding</keyword>
<evidence type="ECO:0000313" key="6">
    <source>
        <dbReference type="EMBL" id="KAF4356480.1"/>
    </source>
</evidence>
<dbReference type="AlphaFoldDB" id="A0A7J6EFM2"/>
<dbReference type="SMART" id="SM00174">
    <property type="entry name" value="RHO"/>
    <property type="match status" value="1"/>
</dbReference>
<sequence length="108" mass="12460">MADLREDEQFLRDYPGAHTISTQQGEDLKKQIGAMAYLECSSKTQQNVKGVFDAAIKLALHPPKSKKHKSNRKGCNVDSRHQHEPRKQYNPTRRNISLNTMCAIRYYK</sequence>
<dbReference type="Gene3D" id="3.40.50.300">
    <property type="entry name" value="P-loop containing nucleotide triphosphate hydrolases"/>
    <property type="match status" value="1"/>
</dbReference>
<name>A0A7J6EFM2_CANSA</name>
<dbReference type="GO" id="GO:0003924">
    <property type="term" value="F:GTPase activity"/>
    <property type="evidence" value="ECO:0007669"/>
    <property type="project" value="InterPro"/>
</dbReference>
<feature type="compositionally biased region" description="Basic residues" evidence="5">
    <location>
        <begin position="63"/>
        <end position="72"/>
    </location>
</feature>
<comment type="similarity">
    <text evidence="1">Belongs to the small GTPase superfamily. Rho family.</text>
</comment>
<gene>
    <name evidence="6" type="ORF">G4B88_015314</name>
</gene>
<keyword evidence="7" id="KW-1185">Reference proteome</keyword>